<name>A0A397GBT6_9GLOM</name>
<keyword evidence="3" id="KW-1185">Reference proteome</keyword>
<dbReference type="OrthoDB" id="2433668at2759"/>
<dbReference type="InterPro" id="IPR000719">
    <property type="entry name" value="Prot_kinase_dom"/>
</dbReference>
<feature type="domain" description="Protein kinase" evidence="1">
    <location>
        <begin position="1"/>
        <end position="88"/>
    </location>
</feature>
<dbReference type="EMBL" id="PQFF01000504">
    <property type="protein sequence ID" value="RHZ46876.1"/>
    <property type="molecule type" value="Genomic_DNA"/>
</dbReference>
<evidence type="ECO:0000259" key="1">
    <source>
        <dbReference type="PROSITE" id="PS50011"/>
    </source>
</evidence>
<proteinExistence type="predicted"/>
<comment type="caution">
    <text evidence="2">The sequence shown here is derived from an EMBL/GenBank/DDBJ whole genome shotgun (WGS) entry which is preliminary data.</text>
</comment>
<gene>
    <name evidence="2" type="ORF">Glove_606g76</name>
</gene>
<dbReference type="InterPro" id="IPR011009">
    <property type="entry name" value="Kinase-like_dom_sf"/>
</dbReference>
<evidence type="ECO:0000313" key="2">
    <source>
        <dbReference type="EMBL" id="RHZ46876.1"/>
    </source>
</evidence>
<reference evidence="2 3" key="1">
    <citation type="submission" date="2018-08" db="EMBL/GenBank/DDBJ databases">
        <title>Genome and evolution of the arbuscular mycorrhizal fungus Diversispora epigaea (formerly Glomus versiforme) and its bacterial endosymbionts.</title>
        <authorList>
            <person name="Sun X."/>
            <person name="Fei Z."/>
            <person name="Harrison M."/>
        </authorList>
    </citation>
    <scope>NUCLEOTIDE SEQUENCE [LARGE SCALE GENOMIC DNA]</scope>
    <source>
        <strain evidence="2 3">IT104</strain>
    </source>
</reference>
<organism evidence="2 3">
    <name type="scientific">Diversispora epigaea</name>
    <dbReference type="NCBI Taxonomy" id="1348612"/>
    <lineage>
        <taxon>Eukaryota</taxon>
        <taxon>Fungi</taxon>
        <taxon>Fungi incertae sedis</taxon>
        <taxon>Mucoromycota</taxon>
        <taxon>Glomeromycotina</taxon>
        <taxon>Glomeromycetes</taxon>
        <taxon>Diversisporales</taxon>
        <taxon>Diversisporaceae</taxon>
        <taxon>Diversispora</taxon>
    </lineage>
</organism>
<protein>
    <recommendedName>
        <fullName evidence="1">Protein kinase domain-containing protein</fullName>
    </recommendedName>
</protein>
<evidence type="ECO:0000313" key="3">
    <source>
        <dbReference type="Proteomes" id="UP000266861"/>
    </source>
</evidence>
<dbReference type="Gene3D" id="1.10.510.10">
    <property type="entry name" value="Transferase(Phosphotransferase) domain 1"/>
    <property type="match status" value="1"/>
</dbReference>
<sequence length="88" mass="10084">MAKDITNGLHMKKNIVHKDLVNLGLSQPLDSNSNSIAGEMYAYTDPEYLQNQMKYKRNKASDIYSLGVLFWELSSGRPPFNYSKLRNI</sequence>
<dbReference type="PROSITE" id="PS50011">
    <property type="entry name" value="PROTEIN_KINASE_DOM"/>
    <property type="match status" value="1"/>
</dbReference>
<dbReference type="GO" id="GO:0005524">
    <property type="term" value="F:ATP binding"/>
    <property type="evidence" value="ECO:0007669"/>
    <property type="project" value="InterPro"/>
</dbReference>
<accession>A0A397GBT6</accession>
<dbReference type="GO" id="GO:0004672">
    <property type="term" value="F:protein kinase activity"/>
    <property type="evidence" value="ECO:0007669"/>
    <property type="project" value="InterPro"/>
</dbReference>
<dbReference type="Proteomes" id="UP000266861">
    <property type="component" value="Unassembled WGS sequence"/>
</dbReference>
<dbReference type="SUPFAM" id="SSF56112">
    <property type="entry name" value="Protein kinase-like (PK-like)"/>
    <property type="match status" value="1"/>
</dbReference>
<dbReference type="AlphaFoldDB" id="A0A397GBT6"/>